<dbReference type="InterPro" id="IPR051217">
    <property type="entry name" value="Insect_Cuticle_Struc_Prot"/>
</dbReference>
<dbReference type="OMA" id="QEPYPPE"/>
<feature type="non-terminal residue" evidence="5">
    <location>
        <position position="448"/>
    </location>
</feature>
<keyword evidence="6" id="KW-1185">Reference proteome</keyword>
<reference evidence="5 6" key="1">
    <citation type="journal article" date="2018" name="Nat. Ecol. Evol.">
        <title>Genomic signatures of mitonuclear coevolution across populations of Tigriopus californicus.</title>
        <authorList>
            <person name="Barreto F.S."/>
            <person name="Watson E.T."/>
            <person name="Lima T.G."/>
            <person name="Willett C.S."/>
            <person name="Edmands S."/>
            <person name="Li W."/>
            <person name="Burton R.S."/>
        </authorList>
    </citation>
    <scope>NUCLEOTIDE SEQUENCE [LARGE SCALE GENOMIC DNA]</scope>
    <source>
        <strain evidence="5 6">San Diego</strain>
    </source>
</reference>
<accession>A0A553P1M0</accession>
<evidence type="ECO:0000256" key="4">
    <source>
        <dbReference type="SAM" id="SignalP"/>
    </source>
</evidence>
<evidence type="ECO:0000256" key="1">
    <source>
        <dbReference type="ARBA" id="ARBA00022460"/>
    </source>
</evidence>
<gene>
    <name evidence="5" type="ORF">TCAL_10127</name>
</gene>
<sequence length="448" mass="50639">MIRLSTSLALCLSLISVALADNSYAQPSYDEPANYQFKYEVKDEYTGQDFGQEEARSGYNTDGEYQVLLPDGRRQIVTYRIDDPESGFVADVRYEGEAKEYHYEPKPVSYQPKPAYRAVEPVYKPKPVYEPKPVYKPRPTYKPTPAPYKPKPVYTPAPYKPTPAPYKAPEYLPTAAPYKAPQYSTESYVRSPKARQYGTTPAPVYEPVTTTYKPVYNPRPTYKPEPTYVSTTHKPTEPKPYRPTSPKARQNIPSYETSEAPKDTTTTTEAPVYDPSNTQKRRMRYPKKLKVSSDRKLHDSLFYGNVKGRVRAPHGNAPAVHSSIHKPHGGSHAHVVSQPSALPNEVNQPYNEEKYTAAAHAPSHEVRTPAYHPTIAYKPTPYHPAPTYKPAPIYRPTPAYKPTPYQPTPAYKPAPYHPTPAYKPTPYHPTPAYKPNPYHPTPAYKPVP</sequence>
<dbReference type="PANTHER" id="PTHR12236:SF79">
    <property type="entry name" value="CUTICULAR PROTEIN 50CB-RELATED"/>
    <property type="match status" value="1"/>
</dbReference>
<evidence type="ECO:0000256" key="3">
    <source>
        <dbReference type="SAM" id="MobiDB-lite"/>
    </source>
</evidence>
<dbReference type="EMBL" id="VCGU01000008">
    <property type="protein sequence ID" value="TRY71588.1"/>
    <property type="molecule type" value="Genomic_DNA"/>
</dbReference>
<dbReference type="GO" id="GO:0031012">
    <property type="term" value="C:extracellular matrix"/>
    <property type="evidence" value="ECO:0007669"/>
    <property type="project" value="TreeGrafter"/>
</dbReference>
<keyword evidence="4" id="KW-0732">Signal</keyword>
<feature type="compositionally biased region" description="Polar residues" evidence="3">
    <location>
        <begin position="247"/>
        <end position="269"/>
    </location>
</feature>
<dbReference type="PROSITE" id="PS51155">
    <property type="entry name" value="CHIT_BIND_RR_2"/>
    <property type="match status" value="1"/>
</dbReference>
<name>A0A553P1M0_TIGCA</name>
<dbReference type="PRINTS" id="PR01217">
    <property type="entry name" value="PRICHEXTENSN"/>
</dbReference>
<feature type="chain" id="PRO_5022070717" description="Cuticle protein" evidence="4">
    <location>
        <begin position="21"/>
        <end position="448"/>
    </location>
</feature>
<feature type="region of interest" description="Disordered" evidence="3">
    <location>
        <begin position="216"/>
        <end position="295"/>
    </location>
</feature>
<dbReference type="GO" id="GO:0042302">
    <property type="term" value="F:structural constituent of cuticle"/>
    <property type="evidence" value="ECO:0007669"/>
    <property type="project" value="UniProtKB-UniRule"/>
</dbReference>
<dbReference type="AlphaFoldDB" id="A0A553P1M0"/>
<feature type="signal peptide" evidence="4">
    <location>
        <begin position="1"/>
        <end position="20"/>
    </location>
</feature>
<keyword evidence="1 2" id="KW-0193">Cuticle</keyword>
<proteinExistence type="predicted"/>
<dbReference type="PANTHER" id="PTHR12236">
    <property type="entry name" value="STRUCTURAL CONTITUENT OF CUTICLE"/>
    <property type="match status" value="1"/>
</dbReference>
<comment type="caution">
    <text evidence="5">The sequence shown here is derived from an EMBL/GenBank/DDBJ whole genome shotgun (WGS) entry which is preliminary data.</text>
</comment>
<feature type="region of interest" description="Disordered" evidence="3">
    <location>
        <begin position="397"/>
        <end position="448"/>
    </location>
</feature>
<protein>
    <recommendedName>
        <fullName evidence="7">Cuticle protein</fullName>
    </recommendedName>
</protein>
<evidence type="ECO:0000313" key="5">
    <source>
        <dbReference type="EMBL" id="TRY71588.1"/>
    </source>
</evidence>
<dbReference type="Pfam" id="PF00379">
    <property type="entry name" value="Chitin_bind_4"/>
    <property type="match status" value="1"/>
</dbReference>
<evidence type="ECO:0008006" key="7">
    <source>
        <dbReference type="Google" id="ProtNLM"/>
    </source>
</evidence>
<dbReference type="GO" id="GO:0005615">
    <property type="term" value="C:extracellular space"/>
    <property type="evidence" value="ECO:0007669"/>
    <property type="project" value="TreeGrafter"/>
</dbReference>
<dbReference type="InterPro" id="IPR000618">
    <property type="entry name" value="Insect_cuticle"/>
</dbReference>
<feature type="compositionally biased region" description="Basic residues" evidence="3">
    <location>
        <begin position="279"/>
        <end position="290"/>
    </location>
</feature>
<dbReference type="Proteomes" id="UP000318571">
    <property type="component" value="Chromosome 7"/>
</dbReference>
<evidence type="ECO:0000256" key="2">
    <source>
        <dbReference type="PROSITE-ProRule" id="PRU00497"/>
    </source>
</evidence>
<evidence type="ECO:0000313" key="6">
    <source>
        <dbReference type="Proteomes" id="UP000318571"/>
    </source>
</evidence>
<organism evidence="5 6">
    <name type="scientific">Tigriopus californicus</name>
    <name type="common">Marine copepod</name>
    <dbReference type="NCBI Taxonomy" id="6832"/>
    <lineage>
        <taxon>Eukaryota</taxon>
        <taxon>Metazoa</taxon>
        <taxon>Ecdysozoa</taxon>
        <taxon>Arthropoda</taxon>
        <taxon>Crustacea</taxon>
        <taxon>Multicrustacea</taxon>
        <taxon>Hexanauplia</taxon>
        <taxon>Copepoda</taxon>
        <taxon>Harpacticoida</taxon>
        <taxon>Harpacticidae</taxon>
        <taxon>Tigriopus</taxon>
    </lineage>
</organism>